<dbReference type="Proteomes" id="UP000654075">
    <property type="component" value="Unassembled WGS sequence"/>
</dbReference>
<dbReference type="EMBL" id="CAJNNV010030558">
    <property type="protein sequence ID" value="CAE8632912.1"/>
    <property type="molecule type" value="Genomic_DNA"/>
</dbReference>
<dbReference type="AlphaFoldDB" id="A0A813H522"/>
<accession>A0A813H522</accession>
<dbReference type="Pfam" id="PF00078">
    <property type="entry name" value="RVT_1"/>
    <property type="match status" value="1"/>
</dbReference>
<dbReference type="SUPFAM" id="SSF56672">
    <property type="entry name" value="DNA/RNA polymerases"/>
    <property type="match status" value="1"/>
</dbReference>
<gene>
    <name evidence="2" type="ORF">PGLA1383_LOCUS48833</name>
</gene>
<comment type="caution">
    <text evidence="2">The sequence shown here is derived from an EMBL/GenBank/DDBJ whole genome shotgun (WGS) entry which is preliminary data.</text>
</comment>
<protein>
    <recommendedName>
        <fullName evidence="1">Reverse transcriptase domain-containing protein</fullName>
    </recommendedName>
</protein>
<evidence type="ECO:0000313" key="2">
    <source>
        <dbReference type="EMBL" id="CAE8632912.1"/>
    </source>
</evidence>
<evidence type="ECO:0000313" key="3">
    <source>
        <dbReference type="Proteomes" id="UP000654075"/>
    </source>
</evidence>
<dbReference type="OrthoDB" id="425014at2759"/>
<dbReference type="InterPro" id="IPR000477">
    <property type="entry name" value="RT_dom"/>
</dbReference>
<sequence length="249" mass="27792">MDAIFLARRFVEDTNISKDRSLIMLALDWAKAFDSISPAGLILSLSRFGIPDKFLKVVQSIYTDRCFFVSDAGVTSELHPQKFGICQGCPLSPFLFGMLMTVLIKDAKKELEDSGVQLSTSTHVNELLYADDTLLIDTDSNVVQSYMECVAKAGKRYGLSFNWKKLEILPINCDCFIAAPGGDWIKQQEKMTYLGSILCADGTAGSELSRRIGEGRGVFDKLRRVWNHGNITQPRKILIYKACVLSKLM</sequence>
<dbReference type="InterPro" id="IPR043502">
    <property type="entry name" value="DNA/RNA_pol_sf"/>
</dbReference>
<dbReference type="PROSITE" id="PS50878">
    <property type="entry name" value="RT_POL"/>
    <property type="match status" value="1"/>
</dbReference>
<name>A0A813H522_POLGL</name>
<reference evidence="2" key="1">
    <citation type="submission" date="2021-02" db="EMBL/GenBank/DDBJ databases">
        <authorList>
            <person name="Dougan E. K."/>
            <person name="Rhodes N."/>
            <person name="Thang M."/>
            <person name="Chan C."/>
        </authorList>
    </citation>
    <scope>NUCLEOTIDE SEQUENCE</scope>
</reference>
<keyword evidence="3" id="KW-1185">Reference proteome</keyword>
<dbReference type="PANTHER" id="PTHR47027:SF20">
    <property type="entry name" value="REVERSE TRANSCRIPTASE-LIKE PROTEIN WITH RNA-DIRECTED DNA POLYMERASE DOMAIN"/>
    <property type="match status" value="1"/>
</dbReference>
<organism evidence="2 3">
    <name type="scientific">Polarella glacialis</name>
    <name type="common">Dinoflagellate</name>
    <dbReference type="NCBI Taxonomy" id="89957"/>
    <lineage>
        <taxon>Eukaryota</taxon>
        <taxon>Sar</taxon>
        <taxon>Alveolata</taxon>
        <taxon>Dinophyceae</taxon>
        <taxon>Suessiales</taxon>
        <taxon>Suessiaceae</taxon>
        <taxon>Polarella</taxon>
    </lineage>
</organism>
<evidence type="ECO:0000259" key="1">
    <source>
        <dbReference type="PROSITE" id="PS50878"/>
    </source>
</evidence>
<dbReference type="PANTHER" id="PTHR47027">
    <property type="entry name" value="REVERSE TRANSCRIPTASE DOMAIN-CONTAINING PROTEIN"/>
    <property type="match status" value="1"/>
</dbReference>
<feature type="domain" description="Reverse transcriptase" evidence="1">
    <location>
        <begin position="1"/>
        <end position="198"/>
    </location>
</feature>
<proteinExistence type="predicted"/>